<name>A0A4U5LUX8_STECR</name>
<comment type="caution">
    <text evidence="2">The sequence shown here is derived from an EMBL/GenBank/DDBJ whole genome shotgun (WGS) entry which is preliminary data.</text>
</comment>
<dbReference type="EMBL" id="AZBU02000012">
    <property type="protein sequence ID" value="TKR59934.1"/>
    <property type="molecule type" value="Genomic_DNA"/>
</dbReference>
<reference evidence="2 3" key="1">
    <citation type="journal article" date="2015" name="Genome Biol.">
        <title>Comparative genomics of Steinernema reveals deeply conserved gene regulatory networks.</title>
        <authorList>
            <person name="Dillman A.R."/>
            <person name="Macchietto M."/>
            <person name="Porter C.F."/>
            <person name="Rogers A."/>
            <person name="Williams B."/>
            <person name="Antoshechkin I."/>
            <person name="Lee M.M."/>
            <person name="Goodwin Z."/>
            <person name="Lu X."/>
            <person name="Lewis E.E."/>
            <person name="Goodrich-Blair H."/>
            <person name="Stock S.P."/>
            <person name="Adams B.J."/>
            <person name="Sternberg P.W."/>
            <person name="Mortazavi A."/>
        </authorList>
    </citation>
    <scope>NUCLEOTIDE SEQUENCE [LARGE SCALE GENOMIC DNA]</scope>
    <source>
        <strain evidence="2 3">ALL</strain>
    </source>
</reference>
<sequence length="73" mass="8125">MIYPSNKIRPHPSRKGPSIALKLSTSSLTLPLAITFFFSTFPTFNKWLIFLQLSVVRTRGKVVLTQSAAEGES</sequence>
<organism evidence="2 3">
    <name type="scientific">Steinernema carpocapsae</name>
    <name type="common">Entomopathogenic nematode</name>
    <dbReference type="NCBI Taxonomy" id="34508"/>
    <lineage>
        <taxon>Eukaryota</taxon>
        <taxon>Metazoa</taxon>
        <taxon>Ecdysozoa</taxon>
        <taxon>Nematoda</taxon>
        <taxon>Chromadorea</taxon>
        <taxon>Rhabditida</taxon>
        <taxon>Tylenchina</taxon>
        <taxon>Panagrolaimomorpha</taxon>
        <taxon>Strongyloidoidea</taxon>
        <taxon>Steinernematidae</taxon>
        <taxon>Steinernema</taxon>
    </lineage>
</organism>
<evidence type="ECO:0000313" key="3">
    <source>
        <dbReference type="Proteomes" id="UP000298663"/>
    </source>
</evidence>
<proteinExistence type="predicted"/>
<accession>A0A4U5LUX8</accession>
<gene>
    <name evidence="2" type="ORF">L596_029540</name>
</gene>
<dbReference type="AlphaFoldDB" id="A0A4U5LUX8"/>
<keyword evidence="1" id="KW-1133">Transmembrane helix</keyword>
<feature type="transmembrane region" description="Helical" evidence="1">
    <location>
        <begin position="20"/>
        <end position="41"/>
    </location>
</feature>
<keyword evidence="1" id="KW-0812">Transmembrane</keyword>
<dbReference type="Proteomes" id="UP000298663">
    <property type="component" value="Unassembled WGS sequence"/>
</dbReference>
<keyword evidence="1" id="KW-0472">Membrane</keyword>
<keyword evidence="3" id="KW-1185">Reference proteome</keyword>
<protein>
    <submittedName>
        <fullName evidence="2">Uncharacterized protein</fullName>
    </submittedName>
</protein>
<reference evidence="2 3" key="2">
    <citation type="journal article" date="2019" name="G3 (Bethesda)">
        <title>Hybrid Assembly of the Genome of the Entomopathogenic Nematode Steinernema carpocapsae Identifies the X-Chromosome.</title>
        <authorList>
            <person name="Serra L."/>
            <person name="Macchietto M."/>
            <person name="Macias-Munoz A."/>
            <person name="McGill C.J."/>
            <person name="Rodriguez I.M."/>
            <person name="Rodriguez B."/>
            <person name="Murad R."/>
            <person name="Mortazavi A."/>
        </authorList>
    </citation>
    <scope>NUCLEOTIDE SEQUENCE [LARGE SCALE GENOMIC DNA]</scope>
    <source>
        <strain evidence="2 3">ALL</strain>
    </source>
</reference>
<evidence type="ECO:0000256" key="1">
    <source>
        <dbReference type="SAM" id="Phobius"/>
    </source>
</evidence>
<evidence type="ECO:0000313" key="2">
    <source>
        <dbReference type="EMBL" id="TKR59934.1"/>
    </source>
</evidence>